<feature type="signal peptide" evidence="1">
    <location>
        <begin position="1"/>
        <end position="19"/>
    </location>
</feature>
<name>A0A6I3LN99_9FLAO</name>
<keyword evidence="3" id="KW-1185">Reference proteome</keyword>
<accession>A0A6I3LN99</accession>
<evidence type="ECO:0000313" key="2">
    <source>
        <dbReference type="EMBL" id="MTG97652.1"/>
    </source>
</evidence>
<dbReference type="EMBL" id="WMJX01000008">
    <property type="protein sequence ID" value="MTG97652.1"/>
    <property type="molecule type" value="Genomic_DNA"/>
</dbReference>
<sequence>MKKKLLLLSCLFAIGLVNAQESQKRIGIGVSLPDPSAILHVESTDKGVLIPNVVIEDLSKKDPIEGEIKESLLVYNNDATHVAKGYYYWTTNAKGDSKWVRVITSDDASEILGGQIQEKFTIEEKDIEKYVLDTDGKIKLDAQGQPETETLKIKGLVVYAPDKLKPTEDIVNIDVPEIVKESQTLTSFELGHYLLYHYDNGKSYREPLTPEEELDLGTVQEGDPTTELELIFRDENQNVHKYAVRDLLGADNEEVKAITKLDVNSTLDGLDFTDDKGTEKKISLVELVKNLEAKTSLDITADDELIYINELGGGSTFRFSLRTIVREPWRVAETNKEATLNSENIFTQGWVGVGVTAAEAQAAITSPKPDEKLRVNGSIYARNSYYADYVFENYFTKEASSLKYDYNFKDLSTVESFIKENYHLPGITPVSALDKSSEEGYLINVSELSIQLLEKVEELYLHTIDQHKIINEQREQLKMQEDRLQAIEEYLKQLK</sequence>
<protein>
    <submittedName>
        <fullName evidence="2">Uncharacterized protein</fullName>
    </submittedName>
</protein>
<dbReference type="AlphaFoldDB" id="A0A6I3LN99"/>
<evidence type="ECO:0000313" key="3">
    <source>
        <dbReference type="Proteomes" id="UP000438760"/>
    </source>
</evidence>
<evidence type="ECO:0000256" key="1">
    <source>
        <dbReference type="SAM" id="SignalP"/>
    </source>
</evidence>
<keyword evidence="1" id="KW-0732">Signal</keyword>
<feature type="chain" id="PRO_5026296652" evidence="1">
    <location>
        <begin position="20"/>
        <end position="495"/>
    </location>
</feature>
<proteinExistence type="predicted"/>
<dbReference type="OrthoDB" id="9808953at2"/>
<dbReference type="RefSeq" id="WP_155091697.1">
    <property type="nucleotide sequence ID" value="NZ_WMJX01000008.1"/>
</dbReference>
<gene>
    <name evidence="2" type="ORF">GJV76_05790</name>
</gene>
<dbReference type="Proteomes" id="UP000438760">
    <property type="component" value="Unassembled WGS sequence"/>
</dbReference>
<organism evidence="2 3">
    <name type="scientific">Myroides albus</name>
    <dbReference type="NCBI Taxonomy" id="2562892"/>
    <lineage>
        <taxon>Bacteria</taxon>
        <taxon>Pseudomonadati</taxon>
        <taxon>Bacteroidota</taxon>
        <taxon>Flavobacteriia</taxon>
        <taxon>Flavobacteriales</taxon>
        <taxon>Flavobacteriaceae</taxon>
        <taxon>Myroides</taxon>
    </lineage>
</organism>
<reference evidence="2 3" key="1">
    <citation type="submission" date="2019-11" db="EMBL/GenBank/DDBJ databases">
        <title>Genome of Strain BIT-d1.</title>
        <authorList>
            <person name="Yang Y."/>
        </authorList>
    </citation>
    <scope>NUCLEOTIDE SEQUENCE [LARGE SCALE GENOMIC DNA]</scope>
    <source>
        <strain evidence="2 3">BIT-d1</strain>
    </source>
</reference>
<comment type="caution">
    <text evidence="2">The sequence shown here is derived from an EMBL/GenBank/DDBJ whole genome shotgun (WGS) entry which is preliminary data.</text>
</comment>